<organism evidence="2 3">
    <name type="scientific">Vitrella brassicaformis (strain CCMP3155)</name>
    <dbReference type="NCBI Taxonomy" id="1169540"/>
    <lineage>
        <taxon>Eukaryota</taxon>
        <taxon>Sar</taxon>
        <taxon>Alveolata</taxon>
        <taxon>Colpodellida</taxon>
        <taxon>Vitrellaceae</taxon>
        <taxon>Vitrella</taxon>
    </lineage>
</organism>
<dbReference type="Proteomes" id="UP000041254">
    <property type="component" value="Unassembled WGS sequence"/>
</dbReference>
<sequence>MYSVFTQERRQQEGRDTARIRRLNFHQPAHSPHAAVASPVIHVHHDSAGDSAKAARSIRRVSSWISTAVYASADRQAEEARGQQATHARGARFWPVKRYEEERTRIIETLDRQSRELPSREPYAGGNLANVQRDVCKSKHIGATIRHKPKLESARINDSISRQGTLFVSRPLPALPPSSHDSTLLMTSQSTWRFSGGPSTERPSTYRLMGDPYASKSTFFHPATSSLPPLSSPRPPLPFVCSTARLSSPLSSTVMAMTTSSLCWPPTEPCKEADSVEKQLLRKGYRKYVRRGEREAESPPGPALATAQPFVQLDPTSLLERKPDRDKHLHGDFKTIVARRKTDAHLKSQRTSAIIASRPAQLRDSLLDEEDDLLDVLDDGWVGERESVRGRGGRALSMSTSITGGGLPPHSGMTTTSMSTKSRRRTYFKSLQSFALGGALTPAKPSEALEDSQRRGARKLLSKLTSAR</sequence>
<evidence type="ECO:0000313" key="2">
    <source>
        <dbReference type="EMBL" id="CEM01578.1"/>
    </source>
</evidence>
<name>A0A0G4EU27_VITBC</name>
<keyword evidence="3" id="KW-1185">Reference proteome</keyword>
<proteinExistence type="predicted"/>
<accession>A0A0G4EU27</accession>
<feature type="region of interest" description="Disordered" evidence="1">
    <location>
        <begin position="441"/>
        <end position="468"/>
    </location>
</feature>
<dbReference type="VEuPathDB" id="CryptoDB:Vbra_13208"/>
<dbReference type="EMBL" id="CDMY01000305">
    <property type="protein sequence ID" value="CEM01578.1"/>
    <property type="molecule type" value="Genomic_DNA"/>
</dbReference>
<dbReference type="InParanoid" id="A0A0G4EU27"/>
<evidence type="ECO:0000256" key="1">
    <source>
        <dbReference type="SAM" id="MobiDB-lite"/>
    </source>
</evidence>
<reference evidence="2 3" key="1">
    <citation type="submission" date="2014-11" db="EMBL/GenBank/DDBJ databases">
        <authorList>
            <person name="Zhu J."/>
            <person name="Qi W."/>
            <person name="Song R."/>
        </authorList>
    </citation>
    <scope>NUCLEOTIDE SEQUENCE [LARGE SCALE GENOMIC DNA]</scope>
</reference>
<gene>
    <name evidence="2" type="ORF">Vbra_13208</name>
</gene>
<protein>
    <submittedName>
        <fullName evidence="2">Uncharacterized protein</fullName>
    </submittedName>
</protein>
<dbReference type="AlphaFoldDB" id="A0A0G4EU27"/>
<feature type="region of interest" description="Disordered" evidence="1">
    <location>
        <begin position="392"/>
        <end position="420"/>
    </location>
</feature>
<evidence type="ECO:0000313" key="3">
    <source>
        <dbReference type="Proteomes" id="UP000041254"/>
    </source>
</evidence>